<evidence type="ECO:0000313" key="1">
    <source>
        <dbReference type="EMBL" id="NYE71688.1"/>
    </source>
</evidence>
<name>A0A7Y9I7F5_9ACTN</name>
<dbReference type="Proteomes" id="UP000569914">
    <property type="component" value="Unassembled WGS sequence"/>
</dbReference>
<keyword evidence="2" id="KW-1185">Reference proteome</keyword>
<dbReference type="AlphaFoldDB" id="A0A7Y9I7F5"/>
<gene>
    <name evidence="1" type="ORF">BKA15_003017</name>
</gene>
<reference evidence="1 2" key="1">
    <citation type="submission" date="2020-07" db="EMBL/GenBank/DDBJ databases">
        <title>Sequencing the genomes of 1000 actinobacteria strains.</title>
        <authorList>
            <person name="Klenk H.-P."/>
        </authorList>
    </citation>
    <scope>NUCLEOTIDE SEQUENCE [LARGE SCALE GENOMIC DNA]</scope>
    <source>
        <strain evidence="1 2">DSM 22083</strain>
    </source>
</reference>
<evidence type="ECO:0000313" key="2">
    <source>
        <dbReference type="Proteomes" id="UP000569914"/>
    </source>
</evidence>
<protein>
    <submittedName>
        <fullName evidence="1">Uncharacterized protein</fullName>
    </submittedName>
</protein>
<accession>A0A7Y9I7F5</accession>
<dbReference type="RefSeq" id="WP_218871334.1">
    <property type="nucleotide sequence ID" value="NZ_JACCBU010000001.1"/>
</dbReference>
<organism evidence="1 2">
    <name type="scientific">Microlunatus parietis</name>
    <dbReference type="NCBI Taxonomy" id="682979"/>
    <lineage>
        <taxon>Bacteria</taxon>
        <taxon>Bacillati</taxon>
        <taxon>Actinomycetota</taxon>
        <taxon>Actinomycetes</taxon>
        <taxon>Propionibacteriales</taxon>
        <taxon>Propionibacteriaceae</taxon>
        <taxon>Microlunatus</taxon>
    </lineage>
</organism>
<dbReference type="EMBL" id="JACCBU010000001">
    <property type="protein sequence ID" value="NYE71688.1"/>
    <property type="molecule type" value="Genomic_DNA"/>
</dbReference>
<comment type="caution">
    <text evidence="1">The sequence shown here is derived from an EMBL/GenBank/DDBJ whole genome shotgun (WGS) entry which is preliminary data.</text>
</comment>
<sequence>MTTTIEEAFAAKPAQPNLRQQVLILYLGTSALDSNVIGWTRYDGTGRSKPTMGDSDEPPYQTGLEALIDGWRLLQLSQLQAHPPGHEYDVAYLPYEFVFERIVDITA</sequence>
<proteinExistence type="predicted"/>